<dbReference type="InterPro" id="IPR036915">
    <property type="entry name" value="Cyclin-like_sf"/>
</dbReference>
<evidence type="ECO:0000259" key="5">
    <source>
        <dbReference type="SMART" id="SM00385"/>
    </source>
</evidence>
<dbReference type="InterPro" id="IPR006671">
    <property type="entry name" value="Cyclin_N"/>
</dbReference>
<evidence type="ECO:0000313" key="6">
    <source>
        <dbReference type="EMBL" id="CAJ0581607.1"/>
    </source>
</evidence>
<dbReference type="CDD" id="cd20513">
    <property type="entry name" value="CYCLIN_CCNC_rpt1"/>
    <property type="match status" value="1"/>
</dbReference>
<gene>
    <name evidence="6" type="ORF">MSPICULIGERA_LOCUS19764</name>
</gene>
<dbReference type="AlphaFoldDB" id="A0AA36D8A9"/>
<feature type="compositionally biased region" description="Low complexity" evidence="4">
    <location>
        <begin position="294"/>
        <end position="313"/>
    </location>
</feature>
<feature type="domain" description="Cyclin-like" evidence="5">
    <location>
        <begin position="164"/>
        <end position="266"/>
    </location>
</feature>
<keyword evidence="2 3" id="KW-0195">Cyclin</keyword>
<dbReference type="SUPFAM" id="SSF47954">
    <property type="entry name" value="Cyclin-like"/>
    <property type="match status" value="2"/>
</dbReference>
<feature type="non-terminal residue" evidence="6">
    <location>
        <position position="396"/>
    </location>
</feature>
<accession>A0AA36D8A9</accession>
<dbReference type="Gene3D" id="1.10.472.10">
    <property type="entry name" value="Cyclin-like"/>
    <property type="match status" value="2"/>
</dbReference>
<evidence type="ECO:0000256" key="3">
    <source>
        <dbReference type="RuleBase" id="RU000383"/>
    </source>
</evidence>
<dbReference type="GO" id="GO:0006357">
    <property type="term" value="P:regulation of transcription by RNA polymerase II"/>
    <property type="evidence" value="ECO:0007669"/>
    <property type="project" value="InterPro"/>
</dbReference>
<dbReference type="PANTHER" id="PTHR10026">
    <property type="entry name" value="CYCLIN"/>
    <property type="match status" value="1"/>
</dbReference>
<dbReference type="InterPro" id="IPR031658">
    <property type="entry name" value="Cyclin_C_2"/>
</dbReference>
<comment type="similarity">
    <text evidence="1">Belongs to the cyclin family. Cyclin C subfamily.</text>
</comment>
<feature type="domain" description="Cyclin-like" evidence="5">
    <location>
        <begin position="42"/>
        <end position="147"/>
    </location>
</feature>
<dbReference type="InterPro" id="IPR013763">
    <property type="entry name" value="Cyclin-like_dom"/>
</dbReference>
<dbReference type="Pfam" id="PF16899">
    <property type="entry name" value="Cyclin_C_2"/>
    <property type="match status" value="1"/>
</dbReference>
<sequence length="396" mass="46350">MAGNFWQSSHREQWIFSKTALWRMRQEDLKIYTEDEYQKVMIFFCNLIQQIALDPSQTPKVRMQVVAAAFAYFKRFYARRSFKDIDPFVLAPTCIYLACKVEEFGMMSTSKLMSSVASMLKARWDWIQVEVSQRVGIIHEAEFILLEMMDCCLIIYHPYRAITFFIQEMKNAQIKDLDEIECTAWKICNDSIRGDFNLLYPPHLIALGCLIQAALMHNRQNDIKTFLTDLTVDYDQPLTGCPTFNRRATVTDVLQDLQKLYHLWASFDEKAELQGLLDKLPKASATVTVPVVTPQQHQQLPQQMQQQQIQQGQMMSSHAQLQQQQQQQQQQQGHLPQHLQARGLPQYHQQQQMAQMAQQQQQMHGQQQQQQQPIHGQHPQQQQHHLQQQQQGQGYM</sequence>
<feature type="compositionally biased region" description="Low complexity" evidence="4">
    <location>
        <begin position="320"/>
        <end position="396"/>
    </location>
</feature>
<dbReference type="GO" id="GO:0016538">
    <property type="term" value="F:cyclin-dependent protein serine/threonine kinase regulator activity"/>
    <property type="evidence" value="ECO:0007669"/>
    <property type="project" value="InterPro"/>
</dbReference>
<evidence type="ECO:0000256" key="1">
    <source>
        <dbReference type="ARBA" id="ARBA00008638"/>
    </source>
</evidence>
<keyword evidence="7" id="KW-1185">Reference proteome</keyword>
<dbReference type="Pfam" id="PF00134">
    <property type="entry name" value="Cyclin_N"/>
    <property type="match status" value="1"/>
</dbReference>
<dbReference type="InterPro" id="IPR043198">
    <property type="entry name" value="Cyclin/Ssn8"/>
</dbReference>
<feature type="region of interest" description="Disordered" evidence="4">
    <location>
        <begin position="294"/>
        <end position="396"/>
    </location>
</feature>
<name>A0AA36D8A9_9BILA</name>
<dbReference type="Proteomes" id="UP001177023">
    <property type="component" value="Unassembled WGS sequence"/>
</dbReference>
<organism evidence="6 7">
    <name type="scientific">Mesorhabditis spiculigera</name>
    <dbReference type="NCBI Taxonomy" id="96644"/>
    <lineage>
        <taxon>Eukaryota</taxon>
        <taxon>Metazoa</taxon>
        <taxon>Ecdysozoa</taxon>
        <taxon>Nematoda</taxon>
        <taxon>Chromadorea</taxon>
        <taxon>Rhabditida</taxon>
        <taxon>Rhabditina</taxon>
        <taxon>Rhabditomorpha</taxon>
        <taxon>Rhabditoidea</taxon>
        <taxon>Rhabditidae</taxon>
        <taxon>Mesorhabditinae</taxon>
        <taxon>Mesorhabditis</taxon>
    </lineage>
</organism>
<reference evidence="6" key="1">
    <citation type="submission" date="2023-06" db="EMBL/GenBank/DDBJ databases">
        <authorList>
            <person name="Delattre M."/>
        </authorList>
    </citation>
    <scope>NUCLEOTIDE SEQUENCE</scope>
    <source>
        <strain evidence="6">AF72</strain>
    </source>
</reference>
<dbReference type="SMART" id="SM00385">
    <property type="entry name" value="CYCLIN"/>
    <property type="match status" value="2"/>
</dbReference>
<comment type="caution">
    <text evidence="6">The sequence shown here is derived from an EMBL/GenBank/DDBJ whole genome shotgun (WGS) entry which is preliminary data.</text>
</comment>
<evidence type="ECO:0000256" key="4">
    <source>
        <dbReference type="SAM" id="MobiDB-lite"/>
    </source>
</evidence>
<protein>
    <recommendedName>
        <fullName evidence="5">Cyclin-like domain-containing protein</fullName>
    </recommendedName>
</protein>
<dbReference type="EMBL" id="CATQJA010002663">
    <property type="protein sequence ID" value="CAJ0581607.1"/>
    <property type="molecule type" value="Genomic_DNA"/>
</dbReference>
<proteinExistence type="inferred from homology"/>
<evidence type="ECO:0000256" key="2">
    <source>
        <dbReference type="ARBA" id="ARBA00023127"/>
    </source>
</evidence>
<evidence type="ECO:0000313" key="7">
    <source>
        <dbReference type="Proteomes" id="UP001177023"/>
    </source>
</evidence>